<dbReference type="EMBL" id="JAZDUA010000625">
    <property type="protein sequence ID" value="KAK7790432.1"/>
    <property type="molecule type" value="Genomic_DNA"/>
</dbReference>
<evidence type="ECO:0000313" key="2">
    <source>
        <dbReference type="EMBL" id="KAK7790432.1"/>
    </source>
</evidence>
<accession>A0AAN9Z0A3</accession>
<evidence type="ECO:0000313" key="3">
    <source>
        <dbReference type="Proteomes" id="UP001378592"/>
    </source>
</evidence>
<organism evidence="2 3">
    <name type="scientific">Gryllus longicercus</name>
    <dbReference type="NCBI Taxonomy" id="2509291"/>
    <lineage>
        <taxon>Eukaryota</taxon>
        <taxon>Metazoa</taxon>
        <taxon>Ecdysozoa</taxon>
        <taxon>Arthropoda</taxon>
        <taxon>Hexapoda</taxon>
        <taxon>Insecta</taxon>
        <taxon>Pterygota</taxon>
        <taxon>Neoptera</taxon>
        <taxon>Polyneoptera</taxon>
        <taxon>Orthoptera</taxon>
        <taxon>Ensifera</taxon>
        <taxon>Gryllidea</taxon>
        <taxon>Grylloidea</taxon>
        <taxon>Gryllidae</taxon>
        <taxon>Gryllinae</taxon>
        <taxon>Gryllus</taxon>
    </lineage>
</organism>
<evidence type="ECO:0000256" key="1">
    <source>
        <dbReference type="SAM" id="MobiDB-lite"/>
    </source>
</evidence>
<protein>
    <submittedName>
        <fullName evidence="2">Uncharacterized protein</fullName>
    </submittedName>
</protein>
<proteinExistence type="predicted"/>
<feature type="region of interest" description="Disordered" evidence="1">
    <location>
        <begin position="1"/>
        <end position="31"/>
    </location>
</feature>
<name>A0AAN9Z0A3_9ORTH</name>
<feature type="compositionally biased region" description="Polar residues" evidence="1">
    <location>
        <begin position="77"/>
        <end position="87"/>
    </location>
</feature>
<sequence>MLAKGHNRSSVPWGEGRGPGMGTIHDTQFHSGNEDRALHGLQLAAATRNCLLQYQSCLSSCSVSILLDIPRGQRVLNSTTTTGSSRLPQPDRAPFRAEKRSVPLAACAIPLPKASRIILGE</sequence>
<comment type="caution">
    <text evidence="2">The sequence shown here is derived from an EMBL/GenBank/DDBJ whole genome shotgun (WGS) entry which is preliminary data.</text>
</comment>
<gene>
    <name evidence="2" type="ORF">R5R35_009483</name>
</gene>
<feature type="region of interest" description="Disordered" evidence="1">
    <location>
        <begin position="77"/>
        <end position="97"/>
    </location>
</feature>
<dbReference type="Proteomes" id="UP001378592">
    <property type="component" value="Unassembled WGS sequence"/>
</dbReference>
<dbReference type="AlphaFoldDB" id="A0AAN9Z0A3"/>
<reference evidence="2 3" key="1">
    <citation type="submission" date="2024-03" db="EMBL/GenBank/DDBJ databases">
        <title>The genome assembly and annotation of the cricket Gryllus longicercus Weissman &amp; Gray.</title>
        <authorList>
            <person name="Szrajer S."/>
            <person name="Gray D."/>
            <person name="Ylla G."/>
        </authorList>
    </citation>
    <scope>NUCLEOTIDE SEQUENCE [LARGE SCALE GENOMIC DNA]</scope>
    <source>
        <strain evidence="2">DAG 2021-001</strain>
        <tissue evidence="2">Whole body minus gut</tissue>
    </source>
</reference>
<keyword evidence="3" id="KW-1185">Reference proteome</keyword>